<evidence type="ECO:0000256" key="1">
    <source>
        <dbReference type="SAM" id="MobiDB-lite"/>
    </source>
</evidence>
<keyword evidence="3" id="KW-1185">Reference proteome</keyword>
<accession>A0A8J7HBW1</accession>
<evidence type="ECO:0000313" key="2">
    <source>
        <dbReference type="EMBL" id="MBH1940402.1"/>
    </source>
</evidence>
<reference evidence="2" key="1">
    <citation type="submission" date="2020-12" db="EMBL/GenBank/DDBJ databases">
        <title>M. sibirica DSM 26468T genome.</title>
        <authorList>
            <person name="Thieme N."/>
            <person name="Rettenmaier R."/>
            <person name="Zverlov V."/>
            <person name="Liebl W."/>
        </authorList>
    </citation>
    <scope>NUCLEOTIDE SEQUENCE</scope>
    <source>
        <strain evidence="2">DSM 26468</strain>
    </source>
</reference>
<organism evidence="2 3">
    <name type="scientific">Mobilitalea sibirica</name>
    <dbReference type="NCBI Taxonomy" id="1462919"/>
    <lineage>
        <taxon>Bacteria</taxon>
        <taxon>Bacillati</taxon>
        <taxon>Bacillota</taxon>
        <taxon>Clostridia</taxon>
        <taxon>Lachnospirales</taxon>
        <taxon>Lachnospiraceae</taxon>
        <taxon>Mobilitalea</taxon>
    </lineage>
</organism>
<feature type="region of interest" description="Disordered" evidence="1">
    <location>
        <begin position="53"/>
        <end position="72"/>
    </location>
</feature>
<feature type="compositionally biased region" description="Basic residues" evidence="1">
    <location>
        <begin position="61"/>
        <end position="72"/>
    </location>
</feature>
<name>A0A8J7HBW1_9FIRM</name>
<dbReference type="EMBL" id="JAEAGR010000004">
    <property type="protein sequence ID" value="MBH1940402.1"/>
    <property type="molecule type" value="Genomic_DNA"/>
</dbReference>
<dbReference type="Proteomes" id="UP000623269">
    <property type="component" value="Unassembled WGS sequence"/>
</dbReference>
<gene>
    <name evidence="2" type="ORF">I5677_05760</name>
</gene>
<evidence type="ECO:0000313" key="3">
    <source>
        <dbReference type="Proteomes" id="UP000623269"/>
    </source>
</evidence>
<dbReference type="RefSeq" id="WP_197660624.1">
    <property type="nucleotide sequence ID" value="NZ_JAEAGR010000004.1"/>
</dbReference>
<protein>
    <submittedName>
        <fullName evidence="2">DUF3006 domain-containing protein</fullName>
    </submittedName>
</protein>
<proteinExistence type="predicted"/>
<dbReference type="Pfam" id="PF11213">
    <property type="entry name" value="DUF3006"/>
    <property type="match status" value="1"/>
</dbReference>
<dbReference type="InterPro" id="IPR021377">
    <property type="entry name" value="DUF3006"/>
</dbReference>
<comment type="caution">
    <text evidence="2">The sequence shown here is derived from an EMBL/GenBank/DDBJ whole genome shotgun (WGS) entry which is preliminary data.</text>
</comment>
<dbReference type="AlphaFoldDB" id="A0A8J7HBW1"/>
<sequence>MKKLIIDRFEDNYAICLDEDKTMIRIPKYKLPLGPKEGDTLLQDSDGMYRIHAETKTPNQNRKKGRMGRFFK</sequence>